<dbReference type="EMBL" id="JAVFWL010000002">
    <property type="protein sequence ID" value="KAK6734556.1"/>
    <property type="molecule type" value="Genomic_DNA"/>
</dbReference>
<sequence>MAKASHTLQKGAVVQHTAEAHNLKGQLPEGSMESLATTIRFVTLNCRTLSSELQQAAPSRLLRYLCVPFPALQETRMRHRSVISIEYYTIYCGDADENKVGGCAIAVRNDHKNLVEKFGSTSSRCAFLRLRDRRGRKLWIVSAHVPTEIAEDNSKEASYDELNALMSKISSQQVVIVGIDANAKMGLEQQSDVLGKWYYAAERTSDNGDRLVDLCEETGLIIASTFKRNHRRHQLTWQGSTLLTSEEQRKRKIRTLKLQLDYVLARNISQSDTRKSRAVWDVAFDSDHRPVLLSFKTRFHKRNRGVPLQLKIDMAGLKDDECRTKSRQRVSIHVGVRTRKKLSDTDSFTKCIQDAAREMLPVLLPRKNAGDFNQEKRLRRKVRHQLQQDRDNERTSRAIEFEKAWEDKNPRKAYALLEQYNVGEATLPIWKEHFKTLLNRLAPSAPELEHIHRPTYSVNEEPPTVSEVLVCIQKMKNGKSGGDDGISAEMLKYLPPSGIREMTKIIRSIRIDERIPDSWRHAIIIPLHKKLSVTDPRNYRGISLLRVMYKVVERIILDRLIKHREETTRDEQAGFRPGRSTIDQVFIVRRVIEIWQRPSCQRADRRWSTRKVRLDDMNQRTTAAVRTPAGCTTPFEVVTGVRQGAVAGPFLFNFAIDNIMRRTVDQCPTDIVLAPSGCPFTDLEYADDVVIFAESSTKLQHVVNLVSKLAAAYGLRLRPDKCK</sequence>
<proteinExistence type="predicted"/>
<dbReference type="SUPFAM" id="SSF56672">
    <property type="entry name" value="DNA/RNA polymerases"/>
    <property type="match status" value="1"/>
</dbReference>
<dbReference type="InterPro" id="IPR036691">
    <property type="entry name" value="Endo/exonu/phosph_ase_sf"/>
</dbReference>
<comment type="caution">
    <text evidence="2">The sequence shown here is derived from an EMBL/GenBank/DDBJ whole genome shotgun (WGS) entry which is preliminary data.</text>
</comment>
<accession>A0ABR1C7R3</accession>
<dbReference type="CDD" id="cd01650">
    <property type="entry name" value="RT_nLTR_like"/>
    <property type="match status" value="1"/>
</dbReference>
<evidence type="ECO:0000259" key="1">
    <source>
        <dbReference type="PROSITE" id="PS50878"/>
    </source>
</evidence>
<gene>
    <name evidence="2" type="primary">Necator_chrII.g5799</name>
    <name evidence="2" type="ORF">RB195_018006</name>
</gene>
<dbReference type="SUPFAM" id="SSF56219">
    <property type="entry name" value="DNase I-like"/>
    <property type="match status" value="1"/>
</dbReference>
<dbReference type="InterPro" id="IPR043502">
    <property type="entry name" value="DNA/RNA_pol_sf"/>
</dbReference>
<dbReference type="Gene3D" id="3.60.10.10">
    <property type="entry name" value="Endonuclease/exonuclease/phosphatase"/>
    <property type="match status" value="1"/>
</dbReference>
<reference evidence="2 3" key="1">
    <citation type="submission" date="2023-08" db="EMBL/GenBank/DDBJ databases">
        <title>A Necator americanus chromosomal reference genome.</title>
        <authorList>
            <person name="Ilik V."/>
            <person name="Petrzelkova K.J."/>
            <person name="Pardy F."/>
            <person name="Fuh T."/>
            <person name="Niatou-Singa F.S."/>
            <person name="Gouil Q."/>
            <person name="Baker L."/>
            <person name="Ritchie M.E."/>
            <person name="Jex A.R."/>
            <person name="Gazzola D."/>
            <person name="Li H."/>
            <person name="Toshio Fujiwara R."/>
            <person name="Zhan B."/>
            <person name="Aroian R.V."/>
            <person name="Pafco B."/>
            <person name="Schwarz E.M."/>
        </authorList>
    </citation>
    <scope>NUCLEOTIDE SEQUENCE [LARGE SCALE GENOMIC DNA]</scope>
    <source>
        <strain evidence="2 3">Aroian</strain>
        <tissue evidence="2">Whole animal</tissue>
    </source>
</reference>
<name>A0ABR1C7R3_NECAM</name>
<protein>
    <recommendedName>
        <fullName evidence="1">Reverse transcriptase domain-containing protein</fullName>
    </recommendedName>
</protein>
<dbReference type="Proteomes" id="UP001303046">
    <property type="component" value="Unassembled WGS sequence"/>
</dbReference>
<evidence type="ECO:0000313" key="3">
    <source>
        <dbReference type="Proteomes" id="UP001303046"/>
    </source>
</evidence>
<organism evidence="2 3">
    <name type="scientific">Necator americanus</name>
    <name type="common">Human hookworm</name>
    <dbReference type="NCBI Taxonomy" id="51031"/>
    <lineage>
        <taxon>Eukaryota</taxon>
        <taxon>Metazoa</taxon>
        <taxon>Ecdysozoa</taxon>
        <taxon>Nematoda</taxon>
        <taxon>Chromadorea</taxon>
        <taxon>Rhabditida</taxon>
        <taxon>Rhabditina</taxon>
        <taxon>Rhabditomorpha</taxon>
        <taxon>Strongyloidea</taxon>
        <taxon>Ancylostomatidae</taxon>
        <taxon>Bunostominae</taxon>
        <taxon>Necator</taxon>
    </lineage>
</organism>
<dbReference type="PROSITE" id="PS50878">
    <property type="entry name" value="RT_POL"/>
    <property type="match status" value="1"/>
</dbReference>
<feature type="domain" description="Reverse transcriptase" evidence="1">
    <location>
        <begin position="508"/>
        <end position="723"/>
    </location>
</feature>
<keyword evidence="3" id="KW-1185">Reference proteome</keyword>
<dbReference type="InterPro" id="IPR000477">
    <property type="entry name" value="RT_dom"/>
</dbReference>
<evidence type="ECO:0000313" key="2">
    <source>
        <dbReference type="EMBL" id="KAK6734556.1"/>
    </source>
</evidence>
<dbReference type="Pfam" id="PF00078">
    <property type="entry name" value="RVT_1"/>
    <property type="match status" value="1"/>
</dbReference>
<dbReference type="PANTHER" id="PTHR19446">
    <property type="entry name" value="REVERSE TRANSCRIPTASES"/>
    <property type="match status" value="1"/>
</dbReference>